<dbReference type="Gene3D" id="1.25.40.20">
    <property type="entry name" value="Ankyrin repeat-containing domain"/>
    <property type="match status" value="1"/>
</dbReference>
<protein>
    <submittedName>
        <fullName evidence="2">Uncharacterized protein</fullName>
    </submittedName>
</protein>
<dbReference type="EMBL" id="CAJOBD010009000">
    <property type="protein sequence ID" value="CAF4125959.1"/>
    <property type="molecule type" value="Genomic_DNA"/>
</dbReference>
<proteinExistence type="predicted"/>
<dbReference type="SUPFAM" id="SSF48403">
    <property type="entry name" value="Ankyrin repeat"/>
    <property type="match status" value="1"/>
</dbReference>
<feature type="compositionally biased region" description="Low complexity" evidence="1">
    <location>
        <begin position="16"/>
        <end position="31"/>
    </location>
</feature>
<gene>
    <name evidence="2" type="ORF">JBS370_LOCUS32847</name>
</gene>
<dbReference type="Proteomes" id="UP000663836">
    <property type="component" value="Unassembled WGS sequence"/>
</dbReference>
<dbReference type="AlphaFoldDB" id="A0A819WKZ9"/>
<organism evidence="2 3">
    <name type="scientific">Rotaria sordida</name>
    <dbReference type="NCBI Taxonomy" id="392033"/>
    <lineage>
        <taxon>Eukaryota</taxon>
        <taxon>Metazoa</taxon>
        <taxon>Spiralia</taxon>
        <taxon>Gnathifera</taxon>
        <taxon>Rotifera</taxon>
        <taxon>Eurotatoria</taxon>
        <taxon>Bdelloidea</taxon>
        <taxon>Philodinida</taxon>
        <taxon>Philodinidae</taxon>
        <taxon>Rotaria</taxon>
    </lineage>
</organism>
<name>A0A819WKZ9_9BILA</name>
<evidence type="ECO:0000313" key="3">
    <source>
        <dbReference type="Proteomes" id="UP000663836"/>
    </source>
</evidence>
<evidence type="ECO:0000313" key="2">
    <source>
        <dbReference type="EMBL" id="CAF4125959.1"/>
    </source>
</evidence>
<feature type="region of interest" description="Disordered" evidence="1">
    <location>
        <begin position="1"/>
        <end position="31"/>
    </location>
</feature>
<accession>A0A819WKZ9</accession>
<comment type="caution">
    <text evidence="2">The sequence shown here is derived from an EMBL/GenBank/DDBJ whole genome shotgun (WGS) entry which is preliminary data.</text>
</comment>
<dbReference type="InterPro" id="IPR036770">
    <property type="entry name" value="Ankyrin_rpt-contain_sf"/>
</dbReference>
<sequence>MQSLGVNDDSNDARDTPINTPSSTSPKPSQSLFAKLTDAKKSLFGRTNAPDPFFLSDTQNKSLLTYILSEPNPQLDIIQEFERNGSQLNSFTEEGNTILHLLARAEMHSIECIQIVDYLTKKGGCDPNKQNEHGWTAGICLFIYLFSQWEFDNI</sequence>
<evidence type="ECO:0000256" key="1">
    <source>
        <dbReference type="SAM" id="MobiDB-lite"/>
    </source>
</evidence>
<reference evidence="2" key="1">
    <citation type="submission" date="2021-02" db="EMBL/GenBank/DDBJ databases">
        <authorList>
            <person name="Nowell W R."/>
        </authorList>
    </citation>
    <scope>NUCLEOTIDE SEQUENCE</scope>
</reference>